<dbReference type="PANTHER" id="PTHR43734:SF4">
    <property type="entry name" value="AMINE OXIDASE DOMAIN-CONTAINING PROTEIN"/>
    <property type="match status" value="1"/>
</dbReference>
<proteinExistence type="predicted"/>
<dbReference type="EMBL" id="CDPU01000061">
    <property type="protein sequence ID" value="CEO56134.1"/>
    <property type="molecule type" value="Genomic_DNA"/>
</dbReference>
<sequence length="336" mass="37785">MLMATSSSYKYFDDVIKEALPKPDDWYEHQRISYVHYQGLWVPHPFQNNIAVLPKEEQARCQIDLIDATLAAYVRSPPDKPANFDEWNVCNVGGKLNEIFMRPYNFKVWAVPTTKMSSTWFGERVAAPDVKLVTTNAILNKATGGWGPNATFRFPTREGTGGIWITVANILDQSKTRFGEHGAVTKVDADSKTTHLKDVDQLAESLGDTNLEKLLDPLYHPSTNAVSVGIRGKRPERIGDKFWLRFCDVLATIVKPARSEPMSGPYWSIMLEIPESPHKAVTQEALLEESIQSLINTDLPRPEDGVVSTYVRQFDHGYPTPTFERDGALSEALPYL</sequence>
<organism evidence="1">
    <name type="scientific">Bionectria ochroleuca</name>
    <name type="common">Gliocladium roseum</name>
    <dbReference type="NCBI Taxonomy" id="29856"/>
    <lineage>
        <taxon>Eukaryota</taxon>
        <taxon>Fungi</taxon>
        <taxon>Dikarya</taxon>
        <taxon>Ascomycota</taxon>
        <taxon>Pezizomycotina</taxon>
        <taxon>Sordariomycetes</taxon>
        <taxon>Hypocreomycetidae</taxon>
        <taxon>Hypocreales</taxon>
        <taxon>Bionectriaceae</taxon>
        <taxon>Clonostachys</taxon>
    </lineage>
</organism>
<reference evidence="1" key="1">
    <citation type="submission" date="2015-01" db="EMBL/GenBank/DDBJ databases">
        <authorList>
            <person name="Durling Mikael"/>
        </authorList>
    </citation>
    <scope>NUCLEOTIDE SEQUENCE</scope>
</reference>
<dbReference type="InterPro" id="IPR036188">
    <property type="entry name" value="FAD/NAD-bd_sf"/>
</dbReference>
<accession>A0A0B7KGC1</accession>
<dbReference type="AlphaFoldDB" id="A0A0B7KGC1"/>
<evidence type="ECO:0000313" key="1">
    <source>
        <dbReference type="EMBL" id="CEO56134.1"/>
    </source>
</evidence>
<name>A0A0B7KGC1_BIOOC</name>
<dbReference type="PANTHER" id="PTHR43734">
    <property type="entry name" value="PHYTOENE DESATURASE"/>
    <property type="match status" value="1"/>
</dbReference>
<protein>
    <submittedName>
        <fullName evidence="1">Uncharacterized protein</fullName>
    </submittedName>
</protein>
<dbReference type="Gene3D" id="3.50.50.60">
    <property type="entry name" value="FAD/NAD(P)-binding domain"/>
    <property type="match status" value="1"/>
</dbReference>
<gene>
    <name evidence="1" type="ORF">BN869_000012192_1</name>
</gene>